<dbReference type="AlphaFoldDB" id="A0A0C9W9F6"/>
<dbReference type="GO" id="GO:0000750">
    <property type="term" value="P:pheromone-dependent signal transduction involved in conjugation with cellular fusion"/>
    <property type="evidence" value="ECO:0007669"/>
    <property type="project" value="TreeGrafter"/>
</dbReference>
<keyword evidence="6" id="KW-0297">G-protein coupled receptor</keyword>
<feature type="transmembrane region" description="Helical" evidence="10">
    <location>
        <begin position="6"/>
        <end position="23"/>
    </location>
</feature>
<dbReference type="PANTHER" id="PTHR28097">
    <property type="entry name" value="PHEROMONE A FACTOR RECEPTOR"/>
    <property type="match status" value="1"/>
</dbReference>
<keyword evidence="9" id="KW-0807">Transducer</keyword>
<evidence type="ECO:0000256" key="3">
    <source>
        <dbReference type="ARBA" id="ARBA00022507"/>
    </source>
</evidence>
<proteinExistence type="inferred from homology"/>
<feature type="transmembrane region" description="Helical" evidence="10">
    <location>
        <begin position="35"/>
        <end position="55"/>
    </location>
</feature>
<keyword evidence="12" id="KW-1185">Reference proteome</keyword>
<name>A0A0C9W9F6_9AGAM</name>
<evidence type="ECO:0000256" key="4">
    <source>
        <dbReference type="ARBA" id="ARBA00022692"/>
    </source>
</evidence>
<feature type="transmembrane region" description="Helical" evidence="10">
    <location>
        <begin position="151"/>
        <end position="181"/>
    </location>
</feature>
<feature type="transmembrane region" description="Helical" evidence="10">
    <location>
        <begin position="67"/>
        <end position="90"/>
    </location>
</feature>
<dbReference type="InterPro" id="IPR001499">
    <property type="entry name" value="GPCR_STE3"/>
</dbReference>
<keyword evidence="3" id="KW-0589">Pheromone response</keyword>
<dbReference type="PRINTS" id="PR00900">
    <property type="entry name" value="PHEROMONEAR"/>
</dbReference>
<evidence type="ECO:0000256" key="5">
    <source>
        <dbReference type="ARBA" id="ARBA00022989"/>
    </source>
</evidence>
<evidence type="ECO:0000313" key="11">
    <source>
        <dbReference type="EMBL" id="KIJ64368.1"/>
    </source>
</evidence>
<evidence type="ECO:0000256" key="10">
    <source>
        <dbReference type="SAM" id="Phobius"/>
    </source>
</evidence>
<dbReference type="Proteomes" id="UP000053820">
    <property type="component" value="Unassembled WGS sequence"/>
</dbReference>
<dbReference type="PANTHER" id="PTHR28097:SF1">
    <property type="entry name" value="PHEROMONE A FACTOR RECEPTOR"/>
    <property type="match status" value="1"/>
</dbReference>
<comment type="similarity">
    <text evidence="2">Belongs to the G-protein coupled receptor 4 family.</text>
</comment>
<dbReference type="HOGENOM" id="CLU_027592_0_2_1"/>
<evidence type="ECO:0000256" key="6">
    <source>
        <dbReference type="ARBA" id="ARBA00023040"/>
    </source>
</evidence>
<evidence type="ECO:0000256" key="2">
    <source>
        <dbReference type="ARBA" id="ARBA00011085"/>
    </source>
</evidence>
<dbReference type="GO" id="GO:0005886">
    <property type="term" value="C:plasma membrane"/>
    <property type="evidence" value="ECO:0007669"/>
    <property type="project" value="TreeGrafter"/>
</dbReference>
<keyword evidence="4 10" id="KW-0812">Transmembrane</keyword>
<evidence type="ECO:0000313" key="12">
    <source>
        <dbReference type="Proteomes" id="UP000053820"/>
    </source>
</evidence>
<dbReference type="GO" id="GO:0004933">
    <property type="term" value="F:mating-type a-factor pheromone receptor activity"/>
    <property type="evidence" value="ECO:0007669"/>
    <property type="project" value="InterPro"/>
</dbReference>
<protein>
    <submittedName>
        <fullName evidence="11">Uncharacterized protein</fullName>
    </submittedName>
</protein>
<dbReference type="InterPro" id="IPR001546">
    <property type="entry name" value="GPCR_Pheromne_A_rcpt"/>
</dbReference>
<feature type="transmembrane region" description="Helical" evidence="10">
    <location>
        <begin position="110"/>
        <end position="131"/>
    </location>
</feature>
<dbReference type="Pfam" id="PF02076">
    <property type="entry name" value="STE3"/>
    <property type="match status" value="1"/>
</dbReference>
<dbReference type="EMBL" id="KN839847">
    <property type="protein sequence ID" value="KIJ64368.1"/>
    <property type="molecule type" value="Genomic_DNA"/>
</dbReference>
<feature type="transmembrane region" description="Helical" evidence="10">
    <location>
        <begin position="202"/>
        <end position="223"/>
    </location>
</feature>
<keyword evidence="8" id="KW-0675">Receptor</keyword>
<dbReference type="CDD" id="cd14966">
    <property type="entry name" value="7tmD_STE3"/>
    <property type="match status" value="1"/>
</dbReference>
<evidence type="ECO:0000256" key="1">
    <source>
        <dbReference type="ARBA" id="ARBA00004141"/>
    </source>
</evidence>
<keyword evidence="5 10" id="KW-1133">Transmembrane helix</keyword>
<keyword evidence="7 10" id="KW-0472">Membrane</keyword>
<accession>A0A0C9W9F6</accession>
<evidence type="ECO:0000256" key="9">
    <source>
        <dbReference type="ARBA" id="ARBA00023224"/>
    </source>
</evidence>
<gene>
    <name evidence="11" type="ORF">HYDPIDRAFT_154822</name>
</gene>
<dbReference type="OrthoDB" id="2874149at2759"/>
<dbReference type="PRINTS" id="PR00899">
    <property type="entry name" value="GPCRSTE3"/>
</dbReference>
<comment type="subcellular location">
    <subcellularLocation>
        <location evidence="1">Membrane</location>
        <topology evidence="1">Multi-pass membrane protein</topology>
    </subcellularLocation>
</comment>
<evidence type="ECO:0000256" key="8">
    <source>
        <dbReference type="ARBA" id="ARBA00023170"/>
    </source>
</evidence>
<organism evidence="11 12">
    <name type="scientific">Hydnomerulius pinastri MD-312</name>
    <dbReference type="NCBI Taxonomy" id="994086"/>
    <lineage>
        <taxon>Eukaryota</taxon>
        <taxon>Fungi</taxon>
        <taxon>Dikarya</taxon>
        <taxon>Basidiomycota</taxon>
        <taxon>Agaricomycotina</taxon>
        <taxon>Agaricomycetes</taxon>
        <taxon>Agaricomycetidae</taxon>
        <taxon>Boletales</taxon>
        <taxon>Boletales incertae sedis</taxon>
        <taxon>Leucogyrophana</taxon>
    </lineage>
</organism>
<reference evidence="11 12" key="1">
    <citation type="submission" date="2014-04" db="EMBL/GenBank/DDBJ databases">
        <title>Evolutionary Origins and Diversification of the Mycorrhizal Mutualists.</title>
        <authorList>
            <consortium name="DOE Joint Genome Institute"/>
            <consortium name="Mycorrhizal Genomics Consortium"/>
            <person name="Kohler A."/>
            <person name="Kuo A."/>
            <person name="Nagy L.G."/>
            <person name="Floudas D."/>
            <person name="Copeland A."/>
            <person name="Barry K.W."/>
            <person name="Cichocki N."/>
            <person name="Veneault-Fourrey C."/>
            <person name="LaButti K."/>
            <person name="Lindquist E.A."/>
            <person name="Lipzen A."/>
            <person name="Lundell T."/>
            <person name="Morin E."/>
            <person name="Murat C."/>
            <person name="Riley R."/>
            <person name="Ohm R."/>
            <person name="Sun H."/>
            <person name="Tunlid A."/>
            <person name="Henrissat B."/>
            <person name="Grigoriev I.V."/>
            <person name="Hibbett D.S."/>
            <person name="Martin F."/>
        </authorList>
    </citation>
    <scope>NUCLEOTIDE SEQUENCE [LARGE SCALE GENOMIC DNA]</scope>
    <source>
        <strain evidence="11 12">MD-312</strain>
    </source>
</reference>
<feature type="transmembrane region" description="Helical" evidence="10">
    <location>
        <begin position="267"/>
        <end position="285"/>
    </location>
</feature>
<sequence>MQNPSLPAAAFLAAILVLVPLPWHWRARNIGTLAIMAWLFVLNLIYGINTIVWAGNVNNPVPVWCDITTKIIIGANSALPIATMCVCKHLELVSSNRRVRFDHVDRRRRIIFDSLMCFGLPLIFMALHYVVQGHRYDILENFGCQPTVYFSVPAIFIVYVPPLAFSLATLVYASLALYHFVRRRISFATHLQNSNSTLTTHRYLRLMAMAVTEIVWGTALTSFDLYNNIAPGLRVWDNWADVHSNFSRVDLFATIELPPAFLNAQYLFWWSMPASAFIFFIFFGFGEEARKEYSKVISLFRRHVLRQSPQQDSFVTGSLPNSRTLRPLKISSLRSFRLSDEKVMSAGSTSPTTTISRTPVKVDGNFMSHSLSVQHSEIPPLPTYSTDVEAGHHRLSTNVDSSEEGETFLEMDESFPVPRAYTTSMIVEAGSVTLPSNLRPFSSPSICPAHLPRDGEHDCDGVQVTVQTVHHRGDELV</sequence>
<evidence type="ECO:0000256" key="7">
    <source>
        <dbReference type="ARBA" id="ARBA00023136"/>
    </source>
</evidence>